<protein>
    <recommendedName>
        <fullName evidence="3">DUF4465 domain-containing protein</fullName>
    </recommendedName>
</protein>
<reference evidence="1 2" key="1">
    <citation type="submission" date="2024-06" db="EMBL/GenBank/DDBJ databases">
        <title>Chitinophaga defluvii sp. nov., isolated from municipal sewage.</title>
        <authorList>
            <person name="Zhang L."/>
        </authorList>
    </citation>
    <scope>NUCLEOTIDE SEQUENCE [LARGE SCALE GENOMIC DNA]</scope>
    <source>
        <strain evidence="1 2">H8</strain>
    </source>
</reference>
<evidence type="ECO:0008006" key="3">
    <source>
        <dbReference type="Google" id="ProtNLM"/>
    </source>
</evidence>
<dbReference type="RefSeq" id="WP_354663931.1">
    <property type="nucleotide sequence ID" value="NZ_JBEXAC010000003.1"/>
</dbReference>
<accession>A0ABV2TFC0</accession>
<name>A0ABV2TFC0_9BACT</name>
<keyword evidence="2" id="KW-1185">Reference proteome</keyword>
<proteinExistence type="predicted"/>
<evidence type="ECO:0000313" key="1">
    <source>
        <dbReference type="EMBL" id="MET7001362.1"/>
    </source>
</evidence>
<gene>
    <name evidence="1" type="ORF">ABR189_28530</name>
</gene>
<dbReference type="EMBL" id="JBEXAC010000003">
    <property type="protein sequence ID" value="MET7001362.1"/>
    <property type="molecule type" value="Genomic_DNA"/>
</dbReference>
<dbReference type="Proteomes" id="UP001549749">
    <property type="component" value="Unassembled WGS sequence"/>
</dbReference>
<comment type="caution">
    <text evidence="1">The sequence shown here is derived from an EMBL/GenBank/DDBJ whole genome shotgun (WGS) entry which is preliminary data.</text>
</comment>
<organism evidence="1 2">
    <name type="scientific">Chitinophaga defluvii</name>
    <dbReference type="NCBI Taxonomy" id="3163343"/>
    <lineage>
        <taxon>Bacteria</taxon>
        <taxon>Pseudomonadati</taxon>
        <taxon>Bacteroidota</taxon>
        <taxon>Chitinophagia</taxon>
        <taxon>Chitinophagales</taxon>
        <taxon>Chitinophagaceae</taxon>
        <taxon>Chitinophaga</taxon>
    </lineage>
</organism>
<sequence>MITCNNVLRRAIYSISMLFLLSAAFLIQGCSKELASPVEKKELAAVIDQTLKTGASLLNQDTSVIRSVGLSGFASSVQNAVVVNFSYWGFSSSVNITVTGSALLVPSFLAINKPVSYGASIGHTFDATSMAAGTLKVVIQDALGNKGEATANVIDEGGTYVIRHQASSLMGDFERTHSSYNGINYTYIKLIFSWPITTNTYYENERTHFSVAFEKNGQYLFSESVNNYTANGAVACLKTFAITPSSPPNELPDAYRVLGYTDPMKAPNWLVMYLEANFKPLPPAYSMEPTALSTYTFPVTIK</sequence>
<evidence type="ECO:0000313" key="2">
    <source>
        <dbReference type="Proteomes" id="UP001549749"/>
    </source>
</evidence>